<dbReference type="SMART" id="SM00419">
    <property type="entry name" value="HTH_CRP"/>
    <property type="match status" value="1"/>
</dbReference>
<dbReference type="PANTHER" id="PTHR24567:SF68">
    <property type="entry name" value="DNA-BINDING TRANSCRIPTIONAL DUAL REGULATOR CRP"/>
    <property type="match status" value="1"/>
</dbReference>
<dbReference type="SUPFAM" id="SSF46785">
    <property type="entry name" value="Winged helix' DNA-binding domain"/>
    <property type="match status" value="1"/>
</dbReference>
<evidence type="ECO:0000259" key="4">
    <source>
        <dbReference type="PROSITE" id="PS50042"/>
    </source>
</evidence>
<dbReference type="SUPFAM" id="SSF51206">
    <property type="entry name" value="cAMP-binding domain-like"/>
    <property type="match status" value="1"/>
</dbReference>
<keyword evidence="6" id="KW-1185">Reference proteome</keyword>
<dbReference type="PANTHER" id="PTHR24567">
    <property type="entry name" value="CRP FAMILY TRANSCRIPTIONAL REGULATORY PROTEIN"/>
    <property type="match status" value="1"/>
</dbReference>
<keyword evidence="2" id="KW-0238">DNA-binding</keyword>
<dbReference type="OrthoDB" id="41390at2"/>
<keyword evidence="3" id="KW-0804">Transcription</keyword>
<dbReference type="PROSITE" id="PS50042">
    <property type="entry name" value="CNMP_BINDING_3"/>
    <property type="match status" value="1"/>
</dbReference>
<evidence type="ECO:0000256" key="3">
    <source>
        <dbReference type="ARBA" id="ARBA00023163"/>
    </source>
</evidence>
<dbReference type="InterPro" id="IPR014710">
    <property type="entry name" value="RmlC-like_jellyroll"/>
</dbReference>
<proteinExistence type="predicted"/>
<dbReference type="AlphaFoldDB" id="A0A542DQW7"/>
<dbReference type="InterPro" id="IPR050397">
    <property type="entry name" value="Env_Response_Regulators"/>
</dbReference>
<accession>A0A542DQW7</accession>
<comment type="caution">
    <text evidence="5">The sequence shown here is derived from an EMBL/GenBank/DDBJ whole genome shotgun (WGS) entry which is preliminary data.</text>
</comment>
<dbReference type="InterPro" id="IPR018490">
    <property type="entry name" value="cNMP-bd_dom_sf"/>
</dbReference>
<gene>
    <name evidence="5" type="ORF">FB471_5334</name>
</gene>
<protein>
    <submittedName>
        <fullName evidence="5">CRP-like cAMP-binding protein</fullName>
    </submittedName>
</protein>
<dbReference type="Gene3D" id="2.60.120.10">
    <property type="entry name" value="Jelly Rolls"/>
    <property type="match status" value="1"/>
</dbReference>
<feature type="domain" description="Cyclic nucleotide-binding" evidence="4">
    <location>
        <begin position="18"/>
        <end position="138"/>
    </location>
</feature>
<evidence type="ECO:0000256" key="2">
    <source>
        <dbReference type="ARBA" id="ARBA00023125"/>
    </source>
</evidence>
<sequence length="235" mass="25968">MEGSGVGECVGTDSRRPFLDRLDRRSSEQLRGLGTPQRFYRGDVLMRQGEPGEFVMLLTDGRVKITGQGREGSTVILDFGIRGDLYGEIAVVAGGTRLADVVAMGPAEARRIAAMEFHHFLEQYPNATKELLVSTARRFLVAQAQRKVPRKATPLSRVAERLSYLVDMCGVATQQGWLIDIPLSQSELAQFVPLGRTVVAEALENLRTLGVITSSRMTIVVTDRDKLDTLHRQQV</sequence>
<dbReference type="Gene3D" id="1.10.10.10">
    <property type="entry name" value="Winged helix-like DNA-binding domain superfamily/Winged helix DNA-binding domain"/>
    <property type="match status" value="1"/>
</dbReference>
<keyword evidence="1" id="KW-0805">Transcription regulation</keyword>
<dbReference type="Pfam" id="PF13545">
    <property type="entry name" value="HTH_Crp_2"/>
    <property type="match status" value="1"/>
</dbReference>
<dbReference type="GO" id="GO:0003700">
    <property type="term" value="F:DNA-binding transcription factor activity"/>
    <property type="evidence" value="ECO:0007669"/>
    <property type="project" value="TreeGrafter"/>
</dbReference>
<dbReference type="RefSeq" id="WP_142001017.1">
    <property type="nucleotide sequence ID" value="NZ_VFML01000001.1"/>
</dbReference>
<dbReference type="InterPro" id="IPR000595">
    <property type="entry name" value="cNMP-bd_dom"/>
</dbReference>
<name>A0A542DQW7_AMYCI</name>
<evidence type="ECO:0000256" key="1">
    <source>
        <dbReference type="ARBA" id="ARBA00023015"/>
    </source>
</evidence>
<dbReference type="InterPro" id="IPR036390">
    <property type="entry name" value="WH_DNA-bd_sf"/>
</dbReference>
<dbReference type="GO" id="GO:0005829">
    <property type="term" value="C:cytosol"/>
    <property type="evidence" value="ECO:0007669"/>
    <property type="project" value="TreeGrafter"/>
</dbReference>
<organism evidence="5 6">
    <name type="scientific">Amycolatopsis cihanbeyliensis</name>
    <dbReference type="NCBI Taxonomy" id="1128664"/>
    <lineage>
        <taxon>Bacteria</taxon>
        <taxon>Bacillati</taxon>
        <taxon>Actinomycetota</taxon>
        <taxon>Actinomycetes</taxon>
        <taxon>Pseudonocardiales</taxon>
        <taxon>Pseudonocardiaceae</taxon>
        <taxon>Amycolatopsis</taxon>
    </lineage>
</organism>
<dbReference type="InterPro" id="IPR012318">
    <property type="entry name" value="HTH_CRP"/>
</dbReference>
<evidence type="ECO:0000313" key="6">
    <source>
        <dbReference type="Proteomes" id="UP000320876"/>
    </source>
</evidence>
<reference evidence="5 6" key="1">
    <citation type="submission" date="2019-06" db="EMBL/GenBank/DDBJ databases">
        <title>Sequencing the genomes of 1000 actinobacteria strains.</title>
        <authorList>
            <person name="Klenk H.-P."/>
        </authorList>
    </citation>
    <scope>NUCLEOTIDE SEQUENCE [LARGE SCALE GENOMIC DNA]</scope>
    <source>
        <strain evidence="5 6">DSM 45679</strain>
    </source>
</reference>
<evidence type="ECO:0000313" key="5">
    <source>
        <dbReference type="EMBL" id="TQJ05499.1"/>
    </source>
</evidence>
<dbReference type="InterPro" id="IPR036388">
    <property type="entry name" value="WH-like_DNA-bd_sf"/>
</dbReference>
<dbReference type="Proteomes" id="UP000320876">
    <property type="component" value="Unassembled WGS sequence"/>
</dbReference>
<dbReference type="GO" id="GO:0003677">
    <property type="term" value="F:DNA binding"/>
    <property type="evidence" value="ECO:0007669"/>
    <property type="project" value="UniProtKB-KW"/>
</dbReference>
<dbReference type="EMBL" id="VFML01000001">
    <property type="protein sequence ID" value="TQJ05499.1"/>
    <property type="molecule type" value="Genomic_DNA"/>
</dbReference>
<dbReference type="SMART" id="SM00100">
    <property type="entry name" value="cNMP"/>
    <property type="match status" value="1"/>
</dbReference>
<dbReference type="Pfam" id="PF00027">
    <property type="entry name" value="cNMP_binding"/>
    <property type="match status" value="1"/>
</dbReference>
<dbReference type="CDD" id="cd00038">
    <property type="entry name" value="CAP_ED"/>
    <property type="match status" value="1"/>
</dbReference>